<name>A0A7W5BBJ8_9BURK</name>
<sequence length="309" mass="33955">MPTPQWKPEPALIECLLSEPQRYEFSQAMRLLEVRKLRCGSPALHCKGSRSLAFPGSEIEVLKRADDGSLELTAAFMSMLGVGGALPLHYTERLAAGRGAMNDDDGAQAFIEIFSARALPLFFKAWSSYRPEALSDTGFLKIMLALAAATEKDEVQAFYAAILRRPSNSGASMAQMLSAHFGIPLRVEQFAGSWEVLNAETRNGLGMDNCVLGENAALGERIWRRDRRLRLHAGPLTQDDFNRFLPGSDGAAALRTMVRKLSLGLLSCEMRLTLRREDIRGAVLGRGSRLGVDSFLSGAEYGEVRYLLA</sequence>
<evidence type="ECO:0000313" key="2">
    <source>
        <dbReference type="Proteomes" id="UP000541535"/>
    </source>
</evidence>
<dbReference type="PANTHER" id="PTHR35564:SF4">
    <property type="entry name" value="CYTOPLASMIC PROTEIN"/>
    <property type="match status" value="1"/>
</dbReference>
<comment type="caution">
    <text evidence="1">The sequence shown here is derived from an EMBL/GenBank/DDBJ whole genome shotgun (WGS) entry which is preliminary data.</text>
</comment>
<dbReference type="AlphaFoldDB" id="A0A7W5BBJ8"/>
<dbReference type="RefSeq" id="WP_183441895.1">
    <property type="nucleotide sequence ID" value="NZ_JACHXD010000008.1"/>
</dbReference>
<proteinExistence type="predicted"/>
<reference evidence="1 2" key="1">
    <citation type="submission" date="2020-08" db="EMBL/GenBank/DDBJ databases">
        <title>Genomic Encyclopedia of Type Strains, Phase III (KMG-III): the genomes of soil and plant-associated and newly described type strains.</title>
        <authorList>
            <person name="Whitman W."/>
        </authorList>
    </citation>
    <scope>NUCLEOTIDE SEQUENCE [LARGE SCALE GENOMIC DNA]</scope>
    <source>
        <strain evidence="1 2">CECT 8897</strain>
    </source>
</reference>
<evidence type="ECO:0000313" key="1">
    <source>
        <dbReference type="EMBL" id="MBB3120114.1"/>
    </source>
</evidence>
<dbReference type="EMBL" id="JACHXD010000008">
    <property type="protein sequence ID" value="MBB3120114.1"/>
    <property type="molecule type" value="Genomic_DNA"/>
</dbReference>
<dbReference type="PANTHER" id="PTHR35564">
    <property type="match status" value="1"/>
</dbReference>
<keyword evidence="2" id="KW-1185">Reference proteome</keyword>
<dbReference type="InterPro" id="IPR010732">
    <property type="entry name" value="T6SS_TssG-like"/>
</dbReference>
<protein>
    <submittedName>
        <fullName evidence="1">Type VI secretion system protein ImpH</fullName>
    </submittedName>
</protein>
<accession>A0A7W5BBJ8</accession>
<gene>
    <name evidence="1" type="ORF">FHS03_003173</name>
</gene>
<dbReference type="Pfam" id="PF06996">
    <property type="entry name" value="T6SS_TssG"/>
    <property type="match status" value="1"/>
</dbReference>
<organism evidence="1 2">
    <name type="scientific">Pseudoduganella violacea</name>
    <dbReference type="NCBI Taxonomy" id="1715466"/>
    <lineage>
        <taxon>Bacteria</taxon>
        <taxon>Pseudomonadati</taxon>
        <taxon>Pseudomonadota</taxon>
        <taxon>Betaproteobacteria</taxon>
        <taxon>Burkholderiales</taxon>
        <taxon>Oxalobacteraceae</taxon>
        <taxon>Telluria group</taxon>
        <taxon>Pseudoduganella</taxon>
    </lineage>
</organism>
<dbReference type="Proteomes" id="UP000541535">
    <property type="component" value="Unassembled WGS sequence"/>
</dbReference>
<dbReference type="NCBIfam" id="TIGR03347">
    <property type="entry name" value="VI_chp_1"/>
    <property type="match status" value="1"/>
</dbReference>